<feature type="transmembrane region" description="Helical" evidence="2">
    <location>
        <begin position="626"/>
        <end position="647"/>
    </location>
</feature>
<feature type="transmembrane region" description="Helical" evidence="2">
    <location>
        <begin position="560"/>
        <end position="582"/>
    </location>
</feature>
<gene>
    <name evidence="3" type="ORF">COW88_02340</name>
</gene>
<feature type="transmembrane region" description="Helical" evidence="2">
    <location>
        <begin position="106"/>
        <end position="129"/>
    </location>
</feature>
<evidence type="ECO:0000313" key="4">
    <source>
        <dbReference type="Proteomes" id="UP000230638"/>
    </source>
</evidence>
<feature type="transmembrane region" description="Helical" evidence="2">
    <location>
        <begin position="691"/>
        <end position="713"/>
    </location>
</feature>
<dbReference type="SUPFAM" id="SSF53335">
    <property type="entry name" value="S-adenosyl-L-methionine-dependent methyltransferases"/>
    <property type="match status" value="1"/>
</dbReference>
<dbReference type="Pfam" id="PF01564">
    <property type="entry name" value="Spermine_synth"/>
    <property type="match status" value="1"/>
</dbReference>
<dbReference type="PANTHER" id="PTHR43317">
    <property type="entry name" value="THERMOSPERMINE SYNTHASE ACAULIS5"/>
    <property type="match status" value="1"/>
</dbReference>
<comment type="caution">
    <text evidence="3">The sequence shown here is derived from an EMBL/GenBank/DDBJ whole genome shotgun (WGS) entry which is preliminary data.</text>
</comment>
<keyword evidence="2" id="KW-1133">Transmembrane helix</keyword>
<dbReference type="PANTHER" id="PTHR43317:SF1">
    <property type="entry name" value="THERMOSPERMINE SYNTHASE ACAULIS5"/>
    <property type="match status" value="1"/>
</dbReference>
<feature type="transmembrane region" description="Helical" evidence="2">
    <location>
        <begin position="138"/>
        <end position="157"/>
    </location>
</feature>
<reference evidence="3 4" key="1">
    <citation type="submission" date="2017-09" db="EMBL/GenBank/DDBJ databases">
        <title>Depth-based differentiation of microbial function through sediment-hosted aquifers and enrichment of novel symbionts in the deep terrestrial subsurface.</title>
        <authorList>
            <person name="Probst A.J."/>
            <person name="Ladd B."/>
            <person name="Jarett J.K."/>
            <person name="Geller-Mcgrath D.E."/>
            <person name="Sieber C.M."/>
            <person name="Emerson J.B."/>
            <person name="Anantharaman K."/>
            <person name="Thomas B.C."/>
            <person name="Malmstrom R."/>
            <person name="Stieglmeier M."/>
            <person name="Klingl A."/>
            <person name="Woyke T."/>
            <person name="Ryan C.M."/>
            <person name="Banfield J.F."/>
        </authorList>
    </citation>
    <scope>NUCLEOTIDE SEQUENCE [LARGE SCALE GENOMIC DNA]</scope>
    <source>
        <strain evidence="3">CG22_combo_CG10-13_8_21_14_all_47_15</strain>
    </source>
</reference>
<feature type="transmembrane region" description="Helical" evidence="2">
    <location>
        <begin position="45"/>
        <end position="64"/>
    </location>
</feature>
<feature type="transmembrane region" description="Helical" evidence="2">
    <location>
        <begin position="719"/>
        <end position="740"/>
    </location>
</feature>
<feature type="transmembrane region" description="Helical" evidence="2">
    <location>
        <begin position="594"/>
        <end position="614"/>
    </location>
</feature>
<dbReference type="Proteomes" id="UP000230638">
    <property type="component" value="Unassembled WGS sequence"/>
</dbReference>
<sequence>MINWKRHKTYMLYGIVFFTTMSLLMSEIAVIRAAKIAFGFSYEFFLIPLAMMGIGFGGIFVFYFSPLFNFGKKHSYVAGMFFLYAAVTPTPFLFTKFYTVLPGISAEVFFFATSTFVFFIAGVLLSYVFKLHSHQAPALYFFDLFGAALGVFAVVYLMDLRGFSAAVIVAFFVSIVPGIIYSFHVRAHRMGVCFLSGIFVLVPVFYLMPFYNIFSIPCEGEYSLATQSNSFSQVDAVFFPDKFNTEYGNASFNTIPESVKAYKFGVDCFSIGTYLYNFDSIEEMSFLKEGLRSIPFESSNEKISSVLVIGGGGGSDVIRALLHGSEEIIVTEINPLMVQFARNFTTPTSYPYGQPGVRLHVGDTRQFVETTSRKYDLVLYAMSRRFGNLGFLTEYPSYVDTVEAYSTYLRQLQPNGMLVSVFPHRAQEKYTGLVISAFEKNDIDPRNKLVLIEGSRGLEDLIIAKTENILSEELQKIREESMSRDFESVTMYEGNNLARFVNVPTDDRPYLTRPIGNRASLNLNPDTLPLYFLLPTLLIFLVVAATFFRARISANTLTRLGSLVYFSFLGVVSVSFQIASVMKFPFFLGNPTHTLGVVLTSILIFGSLGSISTLRLRTSNFFRTVAIINAIIVALFLALIPVQQFILESLLSAGLTQRLILVIVLIAPLSFTMGMLFPFGLKTIGKISEDLVPWMWGLNGLAAVLGGIIAQIISIHYGYTVLVLSVALSYGAVVLGAFLLTSLPKN</sequence>
<feature type="transmembrane region" description="Helical" evidence="2">
    <location>
        <begin position="190"/>
        <end position="211"/>
    </location>
</feature>
<dbReference type="CDD" id="cd02440">
    <property type="entry name" value="AdoMet_MTases"/>
    <property type="match status" value="1"/>
</dbReference>
<feature type="transmembrane region" description="Helical" evidence="2">
    <location>
        <begin position="659"/>
        <end position="679"/>
    </location>
</feature>
<keyword evidence="2" id="KW-0812">Transmembrane</keyword>
<evidence type="ECO:0000256" key="1">
    <source>
        <dbReference type="ARBA" id="ARBA00023115"/>
    </source>
</evidence>
<dbReference type="Gene3D" id="3.40.50.150">
    <property type="entry name" value="Vaccinia Virus protein VP39"/>
    <property type="match status" value="1"/>
</dbReference>
<dbReference type="AlphaFoldDB" id="A0A2H0CTT4"/>
<name>A0A2H0CTT4_9BACT</name>
<organism evidence="3 4">
    <name type="scientific">Candidatus Lloydbacteria bacterium CG22_combo_CG10-13_8_21_14_all_47_15</name>
    <dbReference type="NCBI Taxonomy" id="1974635"/>
    <lineage>
        <taxon>Bacteria</taxon>
        <taxon>Candidatus Lloydiibacteriota</taxon>
    </lineage>
</organism>
<accession>A0A2H0CTT4</accession>
<dbReference type="GO" id="GO:0006596">
    <property type="term" value="P:polyamine biosynthetic process"/>
    <property type="evidence" value="ECO:0007669"/>
    <property type="project" value="UniProtKB-KW"/>
</dbReference>
<evidence type="ECO:0008006" key="5">
    <source>
        <dbReference type="Google" id="ProtNLM"/>
    </source>
</evidence>
<protein>
    <recommendedName>
        <fullName evidence="5">PABS domain-containing protein</fullName>
    </recommendedName>
</protein>
<proteinExistence type="predicted"/>
<evidence type="ECO:0000256" key="2">
    <source>
        <dbReference type="SAM" id="Phobius"/>
    </source>
</evidence>
<feature type="transmembrane region" description="Helical" evidence="2">
    <location>
        <begin position="76"/>
        <end position="94"/>
    </location>
</feature>
<evidence type="ECO:0000313" key="3">
    <source>
        <dbReference type="EMBL" id="PIP73333.1"/>
    </source>
</evidence>
<feature type="transmembrane region" description="Helical" evidence="2">
    <location>
        <begin position="163"/>
        <end position="183"/>
    </location>
</feature>
<keyword evidence="2" id="KW-0472">Membrane</keyword>
<feature type="transmembrane region" description="Helical" evidence="2">
    <location>
        <begin position="528"/>
        <end position="548"/>
    </location>
</feature>
<feature type="transmembrane region" description="Helical" evidence="2">
    <location>
        <begin position="12"/>
        <end position="33"/>
    </location>
</feature>
<dbReference type="EMBL" id="PCTL01000023">
    <property type="protein sequence ID" value="PIP73333.1"/>
    <property type="molecule type" value="Genomic_DNA"/>
</dbReference>
<dbReference type="InterPro" id="IPR029063">
    <property type="entry name" value="SAM-dependent_MTases_sf"/>
</dbReference>
<keyword evidence="1" id="KW-0620">Polyamine biosynthesis</keyword>